<comment type="caution">
    <text evidence="6">The sequence shown here is derived from an EMBL/GenBank/DDBJ whole genome shotgun (WGS) entry which is preliminary data.</text>
</comment>
<evidence type="ECO:0000259" key="5">
    <source>
        <dbReference type="SMART" id="SM00478"/>
    </source>
</evidence>
<accession>A0ABU8ZPJ0</accession>
<dbReference type="PANTHER" id="PTHR10359">
    <property type="entry name" value="A/G-SPECIFIC ADENINE GLYCOSYLASE/ENDONUCLEASE III"/>
    <property type="match status" value="1"/>
</dbReference>
<dbReference type="InterPro" id="IPR003265">
    <property type="entry name" value="HhH-GPD_domain"/>
</dbReference>
<dbReference type="Pfam" id="PF00730">
    <property type="entry name" value="HhH-GPD"/>
    <property type="match status" value="1"/>
</dbReference>
<evidence type="ECO:0000256" key="3">
    <source>
        <dbReference type="ARBA" id="ARBA00023004"/>
    </source>
</evidence>
<dbReference type="InterPro" id="IPR011257">
    <property type="entry name" value="DNA_glycosylase"/>
</dbReference>
<keyword evidence="3" id="KW-0408">Iron</keyword>
<dbReference type="InterPro" id="IPR023170">
    <property type="entry name" value="HhH_base_excis_C"/>
</dbReference>
<dbReference type="PANTHER" id="PTHR10359:SF19">
    <property type="entry name" value="DNA REPAIR GLYCOSYLASE MJ1434-RELATED"/>
    <property type="match status" value="1"/>
</dbReference>
<keyword evidence="1" id="KW-0004">4Fe-4S</keyword>
<evidence type="ECO:0000256" key="1">
    <source>
        <dbReference type="ARBA" id="ARBA00022485"/>
    </source>
</evidence>
<dbReference type="RefSeq" id="WP_340469506.1">
    <property type="nucleotide sequence ID" value="NZ_JBANBB010000001.1"/>
</dbReference>
<feature type="domain" description="HhH-GPD" evidence="5">
    <location>
        <begin position="45"/>
        <end position="205"/>
    </location>
</feature>
<dbReference type="Gene3D" id="1.10.340.30">
    <property type="entry name" value="Hypothetical protein, domain 2"/>
    <property type="match status" value="1"/>
</dbReference>
<dbReference type="EMBL" id="JBANBB010000001">
    <property type="protein sequence ID" value="MEK0306937.1"/>
    <property type="molecule type" value="Genomic_DNA"/>
</dbReference>
<keyword evidence="4" id="KW-0411">Iron-sulfur</keyword>
<dbReference type="CDD" id="cd00056">
    <property type="entry name" value="ENDO3c"/>
    <property type="match status" value="1"/>
</dbReference>
<name>A0ABU8ZPJ0_9BIFI</name>
<keyword evidence="2" id="KW-0479">Metal-binding</keyword>
<evidence type="ECO:0000313" key="7">
    <source>
        <dbReference type="Proteomes" id="UP001373159"/>
    </source>
</evidence>
<gene>
    <name evidence="6" type="ORF">V8P97_05610</name>
</gene>
<dbReference type="PIRSF" id="PIRSF001435">
    <property type="entry name" value="Nth"/>
    <property type="match status" value="1"/>
</dbReference>
<reference evidence="6 7" key="1">
    <citation type="submission" date="2024-02" db="EMBL/GenBank/DDBJ databases">
        <title>Bifidobacterium honeyensis sp. nov., isolated from the comb honey.</title>
        <authorList>
            <person name="Liu W."/>
            <person name="Li Y."/>
        </authorList>
    </citation>
    <scope>NUCLEOTIDE SEQUENCE [LARGE SCALE GENOMIC DNA]</scope>
    <source>
        <strain evidence="6 7">IMAU50988</strain>
    </source>
</reference>
<evidence type="ECO:0000313" key="6">
    <source>
        <dbReference type="EMBL" id="MEK0306937.1"/>
    </source>
</evidence>
<dbReference type="Gene3D" id="1.10.1670.10">
    <property type="entry name" value="Helix-hairpin-Helix base-excision DNA repair enzymes (C-terminal)"/>
    <property type="match status" value="1"/>
</dbReference>
<dbReference type="SUPFAM" id="SSF48150">
    <property type="entry name" value="DNA-glycosylase"/>
    <property type="match status" value="1"/>
</dbReference>
<protein>
    <submittedName>
        <fullName evidence="6">DNA repair protein</fullName>
    </submittedName>
</protein>
<evidence type="ECO:0000256" key="4">
    <source>
        <dbReference type="ARBA" id="ARBA00023014"/>
    </source>
</evidence>
<evidence type="ECO:0000256" key="2">
    <source>
        <dbReference type="ARBA" id="ARBA00022723"/>
    </source>
</evidence>
<organism evidence="6 7">
    <name type="scientific">Bifidobacterium favimelis</name>
    <dbReference type="NCBI Taxonomy" id="3122979"/>
    <lineage>
        <taxon>Bacteria</taxon>
        <taxon>Bacillati</taxon>
        <taxon>Actinomycetota</taxon>
        <taxon>Actinomycetes</taxon>
        <taxon>Bifidobacteriales</taxon>
        <taxon>Bifidobacteriaceae</taxon>
        <taxon>Bifidobacterium</taxon>
    </lineage>
</organism>
<dbReference type="Proteomes" id="UP001373159">
    <property type="component" value="Unassembled WGS sequence"/>
</dbReference>
<proteinExistence type="predicted"/>
<keyword evidence="7" id="KW-1185">Reference proteome</keyword>
<sequence length="227" mass="25864">MAKVPFVQEYRPDAARLLALLSKRYGRQDWWPADSHFEMMVGSILVQHTAWRNVDVSLRRLKASNLPSQRTLSLMDEEELAELICPSGFMKAKSRALKGLATWLMDQGYDDPDIVPNQDPRLSEDILALPGIGDETADVIRLYAFGQKCFIWDAYALRLMRTLGYRSMKDYSQALRHQDEFIDLDDFSLDDLMEYHGLIVTAGKEAGRIGNWDFLLIEMPTAAGRSA</sequence>
<dbReference type="SMART" id="SM00478">
    <property type="entry name" value="ENDO3c"/>
    <property type="match status" value="1"/>
</dbReference>